<protein>
    <recommendedName>
        <fullName evidence="2">Retrotransposon gag domain-containing protein</fullName>
    </recommendedName>
</protein>
<evidence type="ECO:0000256" key="1">
    <source>
        <dbReference type="SAM" id="MobiDB-lite"/>
    </source>
</evidence>
<dbReference type="PANTHER" id="PTHR33223">
    <property type="entry name" value="CCHC-TYPE DOMAIN-CONTAINING PROTEIN"/>
    <property type="match status" value="1"/>
</dbReference>
<evidence type="ECO:0000313" key="3">
    <source>
        <dbReference type="EMBL" id="SPC96246.1"/>
    </source>
</evidence>
<name>A0A2N9G0F5_FAGSY</name>
<reference evidence="3" key="1">
    <citation type="submission" date="2018-02" db="EMBL/GenBank/DDBJ databases">
        <authorList>
            <person name="Cohen D.B."/>
            <person name="Kent A.D."/>
        </authorList>
    </citation>
    <scope>NUCLEOTIDE SEQUENCE</scope>
</reference>
<feature type="region of interest" description="Disordered" evidence="1">
    <location>
        <begin position="43"/>
        <end position="93"/>
    </location>
</feature>
<organism evidence="3">
    <name type="scientific">Fagus sylvatica</name>
    <name type="common">Beechnut</name>
    <dbReference type="NCBI Taxonomy" id="28930"/>
    <lineage>
        <taxon>Eukaryota</taxon>
        <taxon>Viridiplantae</taxon>
        <taxon>Streptophyta</taxon>
        <taxon>Embryophyta</taxon>
        <taxon>Tracheophyta</taxon>
        <taxon>Spermatophyta</taxon>
        <taxon>Magnoliopsida</taxon>
        <taxon>eudicotyledons</taxon>
        <taxon>Gunneridae</taxon>
        <taxon>Pentapetalae</taxon>
        <taxon>rosids</taxon>
        <taxon>fabids</taxon>
        <taxon>Fagales</taxon>
        <taxon>Fagaceae</taxon>
        <taxon>Fagus</taxon>
    </lineage>
</organism>
<sequence length="923" mass="105256">MSQKITSRGIEIGQGSGQQPQIEVVTTNVDIPIGYLVNSAEEQVITESPRVEPTRVEPPYVEPPRVESPRFEPPRVEQPRMEPPRVDPPRVEQNHDLSHQGWSHQEWIHLDSAVAKSGTTRMEPPRFEPPRMEPPSNLEWNHLGLNNQGWNRLALNNQEWNHPDSSQEWIHLGWDHLNSGFTRRNHFKANQKGLGLNHPKGLSRIGSRLGSSSPMSLETNLMCSHEMNLMCPHKIGEMGQEMIIMAEIFLRKVFDRRVNLEERNRDIGAEPNPGPAQGQDLRNTIFEVLNQTFAGQRRMSRRPYRKPYPERIDREEWPRGFKVPDFTMFSGEDEKTALEHISRFTVQCGEYSNNGNGKLRMFPNSLTGQAFTWYAALPANSIDSWEEMVDKFQSHFARSNIGVSMADLARLKQKLDESAKQFIMRFKRIRTRCHTTLPEVEYVKIAIDGLNFELRKKFEGITFIDLFELSERASRFEGQQCHADKGRNVARPTEQPIISYKEMLRKETLKINSESDEDNTICERCSHILAKCFYKTKKEDDYKPPEVEQLKSVPKSIENSRSEPSQEWLNQSLILNMNSQELFDLDSMEVITGAKAPEYLRRPYIGEESVAGAITKNVATPVTHHKVQDTKVELCPSKDSTKTQDNHKWLEKNSENVESETESEEAKTLPIPIGPKRGQVETQMENVQDSPVENAEDINGIEDAKGIEDINDIEDMEDIENMEDVGDIEDLEDIENIEDIDTFENFEENDLIATDVSVSGFAGGATKTKGVIPIEEEIGYIPIGSYHLLYTRASNNGGLIQAQPKFGRDKQGQKSRMASIIMLKMLNKPTNIKKKEAIDLALRKLVGYVTEKMLEQNSQFAECDIQPKNGQGIMGQEQISTHPIRMDDIKEEVQDPLVEVNLGTKEDPRVTFVSGHLGPEEFQ</sequence>
<feature type="region of interest" description="Disordered" evidence="1">
    <location>
        <begin position="637"/>
        <end position="676"/>
    </location>
</feature>
<proteinExistence type="predicted"/>
<dbReference type="AlphaFoldDB" id="A0A2N9G0F5"/>
<evidence type="ECO:0000259" key="2">
    <source>
        <dbReference type="Pfam" id="PF03732"/>
    </source>
</evidence>
<feature type="compositionally biased region" description="Basic and acidic residues" evidence="1">
    <location>
        <begin position="639"/>
        <end position="655"/>
    </location>
</feature>
<dbReference type="InterPro" id="IPR005162">
    <property type="entry name" value="Retrotrans_gag_dom"/>
</dbReference>
<gene>
    <name evidence="3" type="ORF">FSB_LOCUS24128</name>
</gene>
<feature type="compositionally biased region" description="Basic and acidic residues" evidence="1">
    <location>
        <begin position="64"/>
        <end position="93"/>
    </location>
</feature>
<dbReference type="Pfam" id="PF03732">
    <property type="entry name" value="Retrotrans_gag"/>
    <property type="match status" value="1"/>
</dbReference>
<dbReference type="PANTHER" id="PTHR33223:SF11">
    <property type="entry name" value="ELEMENT PROTEIN, PUTATIVE-RELATED"/>
    <property type="match status" value="1"/>
</dbReference>
<dbReference type="EMBL" id="OIVN01001651">
    <property type="protein sequence ID" value="SPC96246.1"/>
    <property type="molecule type" value="Genomic_DNA"/>
</dbReference>
<feature type="domain" description="Retrotransposon gag" evidence="2">
    <location>
        <begin position="360"/>
        <end position="451"/>
    </location>
</feature>
<accession>A0A2N9G0F5</accession>